<keyword evidence="2" id="KW-0012">Acyltransferase</keyword>
<dbReference type="Proteomes" id="UP001290455">
    <property type="component" value="Unassembled WGS sequence"/>
</dbReference>
<sequence>MLNIRNATISDLPAMLEIYNDAILTTTATFDLEVETLETRKIWFTKYGEKYPLIVAELDSKVVGYCCLNPFRDKPAYSKSTELSIYIDNKHRGAGIGSLLMTEIIEEAKKLGYHTLLGGITAGNEGSVRLHEKFRFKNVGCLKEVGYKFGEWQDVYFYQLMLE</sequence>
<keyword evidence="5" id="KW-1185">Reference proteome</keyword>
<dbReference type="Pfam" id="PF13420">
    <property type="entry name" value="Acetyltransf_4"/>
    <property type="match status" value="1"/>
</dbReference>
<dbReference type="CDD" id="cd04301">
    <property type="entry name" value="NAT_SF"/>
    <property type="match status" value="1"/>
</dbReference>
<accession>A0ABU5J2Z0</accession>
<evidence type="ECO:0000313" key="5">
    <source>
        <dbReference type="Proteomes" id="UP001290455"/>
    </source>
</evidence>
<evidence type="ECO:0000256" key="1">
    <source>
        <dbReference type="ARBA" id="ARBA00022679"/>
    </source>
</evidence>
<dbReference type="InterPro" id="IPR016181">
    <property type="entry name" value="Acyl_CoA_acyltransferase"/>
</dbReference>
<dbReference type="SUPFAM" id="SSF55729">
    <property type="entry name" value="Acyl-CoA N-acyltransferases (Nat)"/>
    <property type="match status" value="1"/>
</dbReference>
<dbReference type="EMBL" id="JAXOFX010000016">
    <property type="protein sequence ID" value="MDZ5473778.1"/>
    <property type="molecule type" value="Genomic_DNA"/>
</dbReference>
<dbReference type="Gene3D" id="3.40.630.30">
    <property type="match status" value="1"/>
</dbReference>
<evidence type="ECO:0000259" key="3">
    <source>
        <dbReference type="PROSITE" id="PS51186"/>
    </source>
</evidence>
<reference evidence="4 5" key="1">
    <citation type="submission" date="2023-11" db="EMBL/GenBank/DDBJ databases">
        <title>Bacillus jintuensis, isolated from a mudflat on the Beibu Gulf coast.</title>
        <authorList>
            <person name="Li M."/>
        </authorList>
    </citation>
    <scope>NUCLEOTIDE SEQUENCE [LARGE SCALE GENOMIC DNA]</scope>
    <source>
        <strain evidence="4 5">31A1R</strain>
    </source>
</reference>
<comment type="caution">
    <text evidence="4">The sequence shown here is derived from an EMBL/GenBank/DDBJ whole genome shotgun (WGS) entry which is preliminary data.</text>
</comment>
<protein>
    <submittedName>
        <fullName evidence="4">N-acetyltransferase family protein</fullName>
    </submittedName>
</protein>
<dbReference type="InterPro" id="IPR000182">
    <property type="entry name" value="GNAT_dom"/>
</dbReference>
<dbReference type="PROSITE" id="PS51186">
    <property type="entry name" value="GNAT"/>
    <property type="match status" value="1"/>
</dbReference>
<name>A0ABU5J2Z0_9BACI</name>
<evidence type="ECO:0000313" key="4">
    <source>
        <dbReference type="EMBL" id="MDZ5473778.1"/>
    </source>
</evidence>
<dbReference type="PANTHER" id="PTHR43072">
    <property type="entry name" value="N-ACETYLTRANSFERASE"/>
    <property type="match status" value="1"/>
</dbReference>
<dbReference type="RefSeq" id="WP_322448070.1">
    <property type="nucleotide sequence ID" value="NZ_JAXOFX010000016.1"/>
</dbReference>
<dbReference type="PANTHER" id="PTHR43072:SF23">
    <property type="entry name" value="UPF0039 PROTEIN C11D3.02C"/>
    <property type="match status" value="1"/>
</dbReference>
<proteinExistence type="predicted"/>
<keyword evidence="1" id="KW-0808">Transferase</keyword>
<organism evidence="4 5">
    <name type="scientific">Robertmurraya mangrovi</name>
    <dbReference type="NCBI Taxonomy" id="3098077"/>
    <lineage>
        <taxon>Bacteria</taxon>
        <taxon>Bacillati</taxon>
        <taxon>Bacillota</taxon>
        <taxon>Bacilli</taxon>
        <taxon>Bacillales</taxon>
        <taxon>Bacillaceae</taxon>
        <taxon>Robertmurraya</taxon>
    </lineage>
</organism>
<evidence type="ECO:0000256" key="2">
    <source>
        <dbReference type="ARBA" id="ARBA00023315"/>
    </source>
</evidence>
<feature type="domain" description="N-acetyltransferase" evidence="3">
    <location>
        <begin position="2"/>
        <end position="163"/>
    </location>
</feature>
<gene>
    <name evidence="4" type="ORF">SM124_18835</name>
</gene>